<evidence type="ECO:0000259" key="1">
    <source>
        <dbReference type="Pfam" id="PF08241"/>
    </source>
</evidence>
<keyword evidence="2" id="KW-0489">Methyltransferase</keyword>
<gene>
    <name evidence="2" type="ordered locus">COPRO5265_0003</name>
</gene>
<dbReference type="InterPro" id="IPR050508">
    <property type="entry name" value="Methyltransf_Superfamily"/>
</dbReference>
<dbReference type="PANTHER" id="PTHR42912">
    <property type="entry name" value="METHYLTRANSFERASE"/>
    <property type="match status" value="1"/>
</dbReference>
<evidence type="ECO:0000313" key="3">
    <source>
        <dbReference type="Proteomes" id="UP000001732"/>
    </source>
</evidence>
<keyword evidence="2" id="KW-0808">Transferase</keyword>
<reference evidence="2 3" key="2">
    <citation type="journal article" date="2014" name="Genome Announc.">
        <title>Complete Genome Sequence of Coprothermobacter proteolyticus DSM 5265.</title>
        <authorList>
            <person name="Alexiev A."/>
            <person name="Coil D.A."/>
            <person name="Badger J.H."/>
            <person name="Enticknap J."/>
            <person name="Ward N."/>
            <person name="Robb F.T."/>
            <person name="Eisen J.A."/>
        </authorList>
    </citation>
    <scope>NUCLEOTIDE SEQUENCE [LARGE SCALE GENOMIC DNA]</scope>
    <source>
        <strain evidence="3">ATCC 35245 / DSM 5265 / OCM 4 / BT</strain>
    </source>
</reference>
<dbReference type="PANTHER" id="PTHR42912:SF80">
    <property type="entry name" value="METHYLTRANSFERASE DOMAIN-CONTAINING PROTEIN"/>
    <property type="match status" value="1"/>
</dbReference>
<dbReference type="Gene3D" id="3.40.50.150">
    <property type="entry name" value="Vaccinia Virus protein VP39"/>
    <property type="match status" value="1"/>
</dbReference>
<dbReference type="InterPro" id="IPR029063">
    <property type="entry name" value="SAM-dependent_MTases_sf"/>
</dbReference>
<keyword evidence="3" id="KW-1185">Reference proteome</keyword>
<dbReference type="KEGG" id="cpo:COPRO5265_0003"/>
<name>B5Y6H8_COPPD</name>
<accession>B5Y6H8</accession>
<dbReference type="CDD" id="cd02440">
    <property type="entry name" value="AdoMet_MTases"/>
    <property type="match status" value="1"/>
</dbReference>
<feature type="domain" description="Methyltransferase type 11" evidence="1">
    <location>
        <begin position="46"/>
        <end position="130"/>
    </location>
</feature>
<dbReference type="SUPFAM" id="SSF53335">
    <property type="entry name" value="S-adenosyl-L-methionine-dependent methyltransferases"/>
    <property type="match status" value="1"/>
</dbReference>
<dbReference type="InterPro" id="IPR013216">
    <property type="entry name" value="Methyltransf_11"/>
</dbReference>
<dbReference type="Pfam" id="PF08241">
    <property type="entry name" value="Methyltransf_11"/>
    <property type="match status" value="1"/>
</dbReference>
<dbReference type="GO" id="GO:0008757">
    <property type="term" value="F:S-adenosylmethionine-dependent methyltransferase activity"/>
    <property type="evidence" value="ECO:0007669"/>
    <property type="project" value="InterPro"/>
</dbReference>
<proteinExistence type="predicted"/>
<organism evidence="2 3">
    <name type="scientific">Coprothermobacter proteolyticus (strain ATCC 35245 / DSM 5265 / OCM 4 / BT)</name>
    <dbReference type="NCBI Taxonomy" id="309798"/>
    <lineage>
        <taxon>Bacteria</taxon>
        <taxon>Pseudomonadati</taxon>
        <taxon>Coprothermobacterota</taxon>
        <taxon>Coprothermobacteria</taxon>
        <taxon>Coprothermobacterales</taxon>
        <taxon>Coprothermobacteraceae</taxon>
        <taxon>Coprothermobacter</taxon>
    </lineage>
</organism>
<dbReference type="STRING" id="309798.COPRO5265_0003"/>
<dbReference type="eggNOG" id="COG2226">
    <property type="taxonomic scope" value="Bacteria"/>
</dbReference>
<reference evidence="3" key="1">
    <citation type="submission" date="2008-08" db="EMBL/GenBank/DDBJ databases">
        <title>The complete genome sequence of Coprothermobacter proteolyticus strain ATCC 5245 / DSM 5265 / BT.</title>
        <authorList>
            <person name="Dodson R.J."/>
            <person name="Durkin A.S."/>
            <person name="Wu M."/>
            <person name="Eisen J."/>
            <person name="Sutton G."/>
        </authorList>
    </citation>
    <scope>NUCLEOTIDE SEQUENCE [LARGE SCALE GENOMIC DNA]</scope>
    <source>
        <strain evidence="3">ATCC 35245 / DSM 5265 / OCM 4 / BT</strain>
    </source>
</reference>
<sequence>MHMRRIEPFEKHAKEYDVWFDENELVYLSELEAVRSMIPVDGTGIEIGVGTGRFAAPLGIKLGLEPSKSMASLARQRGIEVVEGEAEALPFEDGSFDFVLMVTVICFLNDVGKALSEAYRVLKPGGCIVIAFIDKNSPIGKMYEQRKNEDVFYKEATFYSVEEVSAVLQQAGFKNLSFCQTVFQEETKPGEVQKPQPGYGKGSFVVVRAEK</sequence>
<dbReference type="AlphaFoldDB" id="B5Y6H8"/>
<dbReference type="EMBL" id="CP001145">
    <property type="protein sequence ID" value="ACI16820.1"/>
    <property type="molecule type" value="Genomic_DNA"/>
</dbReference>
<dbReference type="Proteomes" id="UP000001732">
    <property type="component" value="Chromosome"/>
</dbReference>
<evidence type="ECO:0000313" key="2">
    <source>
        <dbReference type="EMBL" id="ACI16820.1"/>
    </source>
</evidence>
<dbReference type="GO" id="GO:0032259">
    <property type="term" value="P:methylation"/>
    <property type="evidence" value="ECO:0007669"/>
    <property type="project" value="UniProtKB-KW"/>
</dbReference>
<protein>
    <submittedName>
        <fullName evidence="2">SAM-dependent methyltransferase, UbiE/COQ5 family</fullName>
    </submittedName>
</protein>